<dbReference type="EMBL" id="JBHMAF010000196">
    <property type="protein sequence ID" value="MFB9761846.1"/>
    <property type="molecule type" value="Genomic_DNA"/>
</dbReference>
<dbReference type="Pfam" id="PF09587">
    <property type="entry name" value="PGA_cap"/>
    <property type="match status" value="1"/>
</dbReference>
<keyword evidence="5" id="KW-1185">Reference proteome</keyword>
<dbReference type="InterPro" id="IPR052169">
    <property type="entry name" value="CW_Biosynth-Accessory"/>
</dbReference>
<protein>
    <submittedName>
        <fullName evidence="4">CapA family protein</fullName>
    </submittedName>
</protein>
<dbReference type="RefSeq" id="WP_379951935.1">
    <property type="nucleotide sequence ID" value="NZ_JBHMAF010000196.1"/>
</dbReference>
<organism evidence="4 5">
    <name type="scientific">Ectobacillus funiculus</name>
    <dbReference type="NCBI Taxonomy" id="137993"/>
    <lineage>
        <taxon>Bacteria</taxon>
        <taxon>Bacillati</taxon>
        <taxon>Bacillota</taxon>
        <taxon>Bacilli</taxon>
        <taxon>Bacillales</taxon>
        <taxon>Bacillaceae</taxon>
        <taxon>Ectobacillus</taxon>
    </lineage>
</organism>
<evidence type="ECO:0000256" key="2">
    <source>
        <dbReference type="SAM" id="SignalP"/>
    </source>
</evidence>
<reference evidence="4 5" key="1">
    <citation type="submission" date="2024-09" db="EMBL/GenBank/DDBJ databases">
        <authorList>
            <person name="Sun Q."/>
            <person name="Mori K."/>
        </authorList>
    </citation>
    <scope>NUCLEOTIDE SEQUENCE [LARGE SCALE GENOMIC DNA]</scope>
    <source>
        <strain evidence="4 5">JCM 11201</strain>
    </source>
</reference>
<feature type="domain" description="Capsule synthesis protein CapA" evidence="3">
    <location>
        <begin position="78"/>
        <end position="318"/>
    </location>
</feature>
<dbReference type="PANTHER" id="PTHR33393:SF13">
    <property type="entry name" value="PGA BIOSYNTHESIS PROTEIN CAPA"/>
    <property type="match status" value="1"/>
</dbReference>
<dbReference type="PANTHER" id="PTHR33393">
    <property type="entry name" value="POLYGLUTAMINE SYNTHESIS ACCESSORY PROTEIN RV0574C-RELATED"/>
    <property type="match status" value="1"/>
</dbReference>
<accession>A0ABV5WNK2</accession>
<dbReference type="CDD" id="cd07381">
    <property type="entry name" value="MPP_CapA"/>
    <property type="match status" value="1"/>
</dbReference>
<evidence type="ECO:0000256" key="1">
    <source>
        <dbReference type="ARBA" id="ARBA00005662"/>
    </source>
</evidence>
<comment type="similarity">
    <text evidence="1">Belongs to the CapA family.</text>
</comment>
<proteinExistence type="inferred from homology"/>
<keyword evidence="2" id="KW-0732">Signal</keyword>
<dbReference type="Gene3D" id="3.60.21.10">
    <property type="match status" value="1"/>
</dbReference>
<name>A0ABV5WNK2_9BACI</name>
<dbReference type="SUPFAM" id="SSF56300">
    <property type="entry name" value="Metallo-dependent phosphatases"/>
    <property type="match status" value="1"/>
</dbReference>
<dbReference type="InterPro" id="IPR019079">
    <property type="entry name" value="Capsule_synth_CapA"/>
</dbReference>
<feature type="signal peptide" evidence="2">
    <location>
        <begin position="1"/>
        <end position="31"/>
    </location>
</feature>
<comment type="caution">
    <text evidence="4">The sequence shown here is derived from an EMBL/GenBank/DDBJ whole genome shotgun (WGS) entry which is preliminary data.</text>
</comment>
<sequence>MIPRRSRTRKRRKKKKIMLLLSIFLASIAVAAGGISWWYSAGGKKLAGVERTTAVANEVKTEAPVPKPPVVQEDPEIKLVFSGDTMFDWALRSVVAQKGADFPFQYVKPQIESADYAFVNLETSFTTRNQRVPGQQFWIKSDPATITAIKNTGYDIVSLGNNHSLDYGREGLLDSIANVEGAGLQYVGVGRNAAEAYTAKEVTIKGKKIKFLSFVRFMPFASWTATDTTPGVAGGYDLNVVTNTIKEQKGDADYLIVYMHWGVERTNTPAAYQKEYVAKMTEAGANAIVGSHSHWLQGFEYYNGVPVAYSLGNFLFPDYIKGHSAETGVLTLTFKGKDIKMSFSPYVIRDNQIQPIDGQEKAAMYQYLQSISYDVEITGDGNIVNKRTATQ</sequence>
<gene>
    <name evidence="4" type="ORF">ACFFMS_26825</name>
</gene>
<evidence type="ECO:0000259" key="3">
    <source>
        <dbReference type="SMART" id="SM00854"/>
    </source>
</evidence>
<dbReference type="SMART" id="SM00854">
    <property type="entry name" value="PGA_cap"/>
    <property type="match status" value="1"/>
</dbReference>
<evidence type="ECO:0000313" key="5">
    <source>
        <dbReference type="Proteomes" id="UP001589609"/>
    </source>
</evidence>
<evidence type="ECO:0000313" key="4">
    <source>
        <dbReference type="EMBL" id="MFB9761846.1"/>
    </source>
</evidence>
<dbReference type="InterPro" id="IPR029052">
    <property type="entry name" value="Metallo-depent_PP-like"/>
</dbReference>
<feature type="chain" id="PRO_5046515708" evidence="2">
    <location>
        <begin position="32"/>
        <end position="391"/>
    </location>
</feature>
<dbReference type="Proteomes" id="UP001589609">
    <property type="component" value="Unassembled WGS sequence"/>
</dbReference>